<sequence length="208" mass="22204">MTSSASDEESYQASHLGQGIDNLVVICHCTSSHIESFSHKTGTGFLRAKRLMVSHRVSLTESVPLATLPTTNCAHQSDTSLILYSTVTGFPASRMKRPEPTKTLFSRTLSSGWPVSNLTRIRIAPQDLASGARHVNNTRVPVADQAARRRVLDEAVHLQARLSAVRIGLDVVGAVDPGPLQGGGVARLGGDGFLAGYERYVSQICPGG</sequence>
<organism evidence="1 2">
    <name type="scientific">Diaporthe vaccinii</name>
    <dbReference type="NCBI Taxonomy" id="105482"/>
    <lineage>
        <taxon>Eukaryota</taxon>
        <taxon>Fungi</taxon>
        <taxon>Dikarya</taxon>
        <taxon>Ascomycota</taxon>
        <taxon>Pezizomycotina</taxon>
        <taxon>Sordariomycetes</taxon>
        <taxon>Sordariomycetidae</taxon>
        <taxon>Diaporthales</taxon>
        <taxon>Diaporthaceae</taxon>
        <taxon>Diaporthe</taxon>
        <taxon>Diaporthe eres species complex</taxon>
    </lineage>
</organism>
<reference evidence="1 2" key="1">
    <citation type="submission" date="2024-03" db="EMBL/GenBank/DDBJ databases">
        <title>A high-quality draft genome sequence of Diaporthe vaccinii, a causative agent of upright dieback and viscid rot disease in cranberry plants.</title>
        <authorList>
            <person name="Sarrasin M."/>
            <person name="Lang B.F."/>
            <person name="Burger G."/>
        </authorList>
    </citation>
    <scope>NUCLEOTIDE SEQUENCE [LARGE SCALE GENOMIC DNA]</scope>
    <source>
        <strain evidence="1 2">IS7</strain>
    </source>
</reference>
<comment type="caution">
    <text evidence="1">The sequence shown here is derived from an EMBL/GenBank/DDBJ whole genome shotgun (WGS) entry which is preliminary data.</text>
</comment>
<evidence type="ECO:0000313" key="1">
    <source>
        <dbReference type="EMBL" id="KAL2284553.1"/>
    </source>
</evidence>
<evidence type="ECO:0000313" key="2">
    <source>
        <dbReference type="Proteomes" id="UP001600888"/>
    </source>
</evidence>
<dbReference type="EMBL" id="JBAWTH010000036">
    <property type="protein sequence ID" value="KAL2284553.1"/>
    <property type="molecule type" value="Genomic_DNA"/>
</dbReference>
<keyword evidence="2" id="KW-1185">Reference proteome</keyword>
<accession>A0ABR4EQ51</accession>
<proteinExistence type="predicted"/>
<protein>
    <submittedName>
        <fullName evidence="1">Uncharacterized protein</fullName>
    </submittedName>
</protein>
<name>A0ABR4EQ51_9PEZI</name>
<gene>
    <name evidence="1" type="ORF">FJTKL_08918</name>
</gene>
<dbReference type="Proteomes" id="UP001600888">
    <property type="component" value="Unassembled WGS sequence"/>
</dbReference>